<evidence type="ECO:0000313" key="7">
    <source>
        <dbReference type="EnsemblMetazoa" id="XP_014240707.1"/>
    </source>
</evidence>
<dbReference type="InterPro" id="IPR013120">
    <property type="entry name" value="FAR_NAD-bd"/>
</dbReference>
<evidence type="ECO:0000313" key="8">
    <source>
        <dbReference type="Proteomes" id="UP000494040"/>
    </source>
</evidence>
<dbReference type="GO" id="GO:0102965">
    <property type="term" value="F:alcohol-forming long-chain fatty acyl-CoA reductase activity"/>
    <property type="evidence" value="ECO:0007669"/>
    <property type="project" value="UniProtKB-EC"/>
</dbReference>
<dbReference type="PANTHER" id="PTHR11011">
    <property type="entry name" value="MALE STERILITY PROTEIN 2-RELATED"/>
    <property type="match status" value="1"/>
</dbReference>
<sequence length="502" mass="57599">MDELTIPEYFAGKNVLVTGGTGFMGKVLIEKLLRSCPDVNTIYVLVRPKKGKTAQERWDAATQVALFDKLRQTMPEQLKRVYVVEGDIDKPDLGLSQEKKQLLKENVHFLYHAAAAVQFTEDLIYSFRENTYGTYLVAELAKSMKHLKCFIHVSTAYSNCNMHCKNVLEEIYPLDLNWKPLIDLHKSDPRTVAILKDKVMCGHPTTYTLTKGLAEQVMNDYSQYYPVIVIRPSLVLATLNDPMEGWVDMLNGLTTLILAVGAGVLRIIIGRKDSCLDFVSVDHSIKCFIIATYLEGKKNRTNGIEVVSCNYSDDLNLKLSEITEECHDFVCRYPLEECLWAPSSSFVTNKFLFGILFFLFQIIPAILVDTFLIVKGDKPRLMKLTIKMAQAFNGPISFFSTNVFCFPNHKFKTMSTYLHPKDMEDFSYDFARTDTKKIVDINTLGTYKYHLKLSTEKEHLEKLRKRHQRMLYIHYAVCAFLCFLCGYSLLTVMKYIYFKLAV</sequence>
<dbReference type="RefSeq" id="XP_014240707.1">
    <property type="nucleotide sequence ID" value="XM_014385221.2"/>
</dbReference>
<dbReference type="GeneID" id="106661676"/>
<dbReference type="OMA" id="EITEECH"/>
<dbReference type="InterPro" id="IPR036291">
    <property type="entry name" value="NAD(P)-bd_dom_sf"/>
</dbReference>
<dbReference type="AlphaFoldDB" id="A0A8I6R8X3"/>
<dbReference type="GO" id="GO:0035336">
    <property type="term" value="P:long-chain fatty-acyl-CoA metabolic process"/>
    <property type="evidence" value="ECO:0007669"/>
    <property type="project" value="TreeGrafter"/>
</dbReference>
<dbReference type="InterPro" id="IPR026055">
    <property type="entry name" value="FAR"/>
</dbReference>
<proteinExistence type="inferred from homology"/>
<feature type="domain" description="Thioester reductase (TE)" evidence="6">
    <location>
        <begin position="17"/>
        <end position="286"/>
    </location>
</feature>
<dbReference type="GO" id="GO:0080019">
    <property type="term" value="F:alcohol-forming very long-chain fatty acyl-CoA reductase activity"/>
    <property type="evidence" value="ECO:0007669"/>
    <property type="project" value="InterPro"/>
</dbReference>
<dbReference type="PANTHER" id="PTHR11011:SF116">
    <property type="entry name" value="FATTY ACYL-COA REDUCTASE CG5065-RELATED"/>
    <property type="match status" value="1"/>
</dbReference>
<dbReference type="GO" id="GO:0005777">
    <property type="term" value="C:peroxisome"/>
    <property type="evidence" value="ECO:0007669"/>
    <property type="project" value="TreeGrafter"/>
</dbReference>
<feature type="transmembrane region" description="Helical" evidence="4">
    <location>
        <begin position="472"/>
        <end position="497"/>
    </location>
</feature>
<evidence type="ECO:0000259" key="5">
    <source>
        <dbReference type="Pfam" id="PF03015"/>
    </source>
</evidence>
<dbReference type="KEGG" id="clec:106661676"/>
<dbReference type="OrthoDB" id="6605455at2759"/>
<keyword evidence="4" id="KW-1133">Transmembrane helix</keyword>
<dbReference type="SUPFAM" id="SSF51735">
    <property type="entry name" value="NAD(P)-binding Rossmann-fold domains"/>
    <property type="match status" value="1"/>
</dbReference>
<keyword evidence="8" id="KW-1185">Reference proteome</keyword>
<dbReference type="InterPro" id="IPR033640">
    <property type="entry name" value="FAR_C"/>
</dbReference>
<protein>
    <recommendedName>
        <fullName evidence="4">Fatty acyl-CoA reductase</fullName>
        <ecNumber evidence="4">1.2.1.84</ecNumber>
    </recommendedName>
</protein>
<keyword evidence="4" id="KW-0812">Transmembrane</keyword>
<dbReference type="EnsemblMetazoa" id="XM_014385221.2">
    <property type="protein sequence ID" value="XP_014240707.1"/>
    <property type="gene ID" value="LOC106661676"/>
</dbReference>
<dbReference type="Proteomes" id="UP000494040">
    <property type="component" value="Unassembled WGS sequence"/>
</dbReference>
<reference evidence="7" key="1">
    <citation type="submission" date="2022-01" db="UniProtKB">
        <authorList>
            <consortium name="EnsemblMetazoa"/>
        </authorList>
    </citation>
    <scope>IDENTIFICATION</scope>
</reference>
<comment type="function">
    <text evidence="4">Catalyzes the reduction of fatty acyl-CoA to fatty alcohols.</text>
</comment>
<organism evidence="7 8">
    <name type="scientific">Cimex lectularius</name>
    <name type="common">Bed bug</name>
    <name type="synonym">Acanthia lectularia</name>
    <dbReference type="NCBI Taxonomy" id="79782"/>
    <lineage>
        <taxon>Eukaryota</taxon>
        <taxon>Metazoa</taxon>
        <taxon>Ecdysozoa</taxon>
        <taxon>Arthropoda</taxon>
        <taxon>Hexapoda</taxon>
        <taxon>Insecta</taxon>
        <taxon>Pterygota</taxon>
        <taxon>Neoptera</taxon>
        <taxon>Paraneoptera</taxon>
        <taxon>Hemiptera</taxon>
        <taxon>Heteroptera</taxon>
        <taxon>Panheteroptera</taxon>
        <taxon>Cimicomorpha</taxon>
        <taxon>Cimicidae</taxon>
        <taxon>Cimex</taxon>
    </lineage>
</organism>
<feature type="transmembrane region" description="Helical" evidence="4">
    <location>
        <begin position="351"/>
        <end position="374"/>
    </location>
</feature>
<dbReference type="EC" id="1.2.1.84" evidence="4"/>
<keyword evidence="2 4" id="KW-0444">Lipid biosynthesis</keyword>
<evidence type="ECO:0000256" key="1">
    <source>
        <dbReference type="ARBA" id="ARBA00005928"/>
    </source>
</evidence>
<evidence type="ECO:0000256" key="4">
    <source>
        <dbReference type="RuleBase" id="RU363097"/>
    </source>
</evidence>
<accession>A0A8I6R8X3</accession>
<keyword evidence="4" id="KW-0472">Membrane</keyword>
<evidence type="ECO:0000256" key="3">
    <source>
        <dbReference type="ARBA" id="ARBA00023098"/>
    </source>
</evidence>
<comment type="similarity">
    <text evidence="1 4">Belongs to the fatty acyl-CoA reductase family.</text>
</comment>
<comment type="catalytic activity">
    <reaction evidence="4">
        <text>a long-chain fatty acyl-CoA + 2 NADPH + 2 H(+) = a long-chain primary fatty alcohol + 2 NADP(+) + CoA</text>
        <dbReference type="Rhea" id="RHEA:52716"/>
        <dbReference type="ChEBI" id="CHEBI:15378"/>
        <dbReference type="ChEBI" id="CHEBI:57287"/>
        <dbReference type="ChEBI" id="CHEBI:57783"/>
        <dbReference type="ChEBI" id="CHEBI:58349"/>
        <dbReference type="ChEBI" id="CHEBI:77396"/>
        <dbReference type="ChEBI" id="CHEBI:83139"/>
        <dbReference type="EC" id="1.2.1.84"/>
    </reaction>
</comment>
<keyword evidence="3 4" id="KW-0443">Lipid metabolism</keyword>
<feature type="domain" description="Fatty acyl-CoA reductase C-terminal" evidence="5">
    <location>
        <begin position="360"/>
        <end position="452"/>
    </location>
</feature>
<evidence type="ECO:0000259" key="6">
    <source>
        <dbReference type="Pfam" id="PF07993"/>
    </source>
</evidence>
<keyword evidence="4" id="KW-0560">Oxidoreductase</keyword>
<keyword evidence="4" id="KW-0521">NADP</keyword>
<dbReference type="Pfam" id="PF03015">
    <property type="entry name" value="Sterile"/>
    <property type="match status" value="1"/>
</dbReference>
<dbReference type="CDD" id="cd05236">
    <property type="entry name" value="FAR-N_SDR_e"/>
    <property type="match status" value="1"/>
</dbReference>
<name>A0A8I6R8X3_CIMLE</name>
<evidence type="ECO:0000256" key="2">
    <source>
        <dbReference type="ARBA" id="ARBA00022516"/>
    </source>
</evidence>
<dbReference type="Gene3D" id="3.40.50.720">
    <property type="entry name" value="NAD(P)-binding Rossmann-like Domain"/>
    <property type="match status" value="1"/>
</dbReference>
<dbReference type="Pfam" id="PF07993">
    <property type="entry name" value="NAD_binding_4"/>
    <property type="match status" value="1"/>
</dbReference>